<evidence type="ECO:0000256" key="5">
    <source>
        <dbReference type="ARBA" id="ARBA00023136"/>
    </source>
</evidence>
<keyword evidence="9" id="KW-0732">Signal</keyword>
<comment type="caution">
    <text evidence="10">The sequence shown here is derived from an EMBL/GenBank/DDBJ whole genome shotgun (WGS) entry which is preliminary data.</text>
</comment>
<dbReference type="OrthoDB" id="5984008at2759"/>
<dbReference type="PANTHER" id="PTHR42643">
    <property type="entry name" value="IONOTROPIC RECEPTOR 20A-RELATED"/>
    <property type="match status" value="1"/>
</dbReference>
<keyword evidence="2" id="KW-1003">Cell membrane</keyword>
<keyword evidence="6" id="KW-0675">Receptor</keyword>
<evidence type="ECO:0000256" key="6">
    <source>
        <dbReference type="ARBA" id="ARBA00023170"/>
    </source>
</evidence>
<feature type="signal peptide" evidence="9">
    <location>
        <begin position="1"/>
        <end position="17"/>
    </location>
</feature>
<feature type="chain" id="PRO_5035922437" description="Ionotropic glutamate receptor C-terminal domain-containing protein" evidence="9">
    <location>
        <begin position="18"/>
        <end position="635"/>
    </location>
</feature>
<dbReference type="EMBL" id="CADEPI010000065">
    <property type="protein sequence ID" value="CAB3371748.1"/>
    <property type="molecule type" value="Genomic_DNA"/>
</dbReference>
<reference evidence="10 11" key="1">
    <citation type="submission" date="2020-04" db="EMBL/GenBank/DDBJ databases">
        <authorList>
            <person name="Alioto T."/>
            <person name="Alioto T."/>
            <person name="Gomez Garrido J."/>
        </authorList>
    </citation>
    <scope>NUCLEOTIDE SEQUENCE [LARGE SCALE GENOMIC DNA]</scope>
</reference>
<evidence type="ECO:0000313" key="10">
    <source>
        <dbReference type="EMBL" id="CAB3371748.1"/>
    </source>
</evidence>
<evidence type="ECO:0000256" key="7">
    <source>
        <dbReference type="ARBA" id="ARBA00023180"/>
    </source>
</evidence>
<evidence type="ECO:0000313" key="11">
    <source>
        <dbReference type="Proteomes" id="UP000494165"/>
    </source>
</evidence>
<dbReference type="Proteomes" id="UP000494165">
    <property type="component" value="Unassembled WGS sequence"/>
</dbReference>
<evidence type="ECO:0000256" key="4">
    <source>
        <dbReference type="ARBA" id="ARBA00022989"/>
    </source>
</evidence>
<dbReference type="Gene3D" id="1.10.287.70">
    <property type="match status" value="1"/>
</dbReference>
<evidence type="ECO:0000256" key="2">
    <source>
        <dbReference type="ARBA" id="ARBA00022475"/>
    </source>
</evidence>
<sequence length="635" mass="70912">MILLLFAAIIPISFVTANKWSFYEQNEGQPLGSLLTQLISLHHQRRPMRCVSLMTDPHYSNRFSAAKLNEDAPLILDEIQFEHTSLRNSTIFAALKKVTAADCGMIALFFRNEQKLARALRISDRKRLIKSKARLILPFDVRLFYPKMHNFWRRFLNVIFLRDLSRNPKRRDGLAQNRSAAIPDASVQKCFELSTVSFPAPVDPDHPETWLPPPIATWCPGRYYGKRRNLFFAKNKNLDGQVLRAVYFELSPAVIKAEQKSGGNLQGVEIGILGLMSKILNFSPLLMEISNMSSGAIAALTSGSTDVALGNFAYVSSTEKSTDLSAPYATYCYTFITPELIGDVSWRALLLPFDRDLWAAAALALVFGWLSMHLTARLQKKERGNELRLLLPSALSTLSMQLMVPLPRAPQGWPLRLLFCSFWLHCLLLSVSYRASFASQLAKPPPRIAIDTVDKLAETKYLRLITYDNFAAEIFNSSLDKSGAIVAERMETVLMDPAEIVSLIKLGKVAFFGNVYLLNSLKTLSEKMEVGKYSVHVNEECVISLPVSIGLARNSALTPQVDKIVKRAVENGLVTKWLQESEYKSVPSTGAQQAVVDLPKMISIFAALSSGLCVSLIAFVGEIIFARVKKRKINA</sequence>
<keyword evidence="7" id="KW-0325">Glycoprotein</keyword>
<dbReference type="GO" id="GO:0005886">
    <property type="term" value="C:plasma membrane"/>
    <property type="evidence" value="ECO:0007669"/>
    <property type="project" value="UniProtKB-SubCell"/>
</dbReference>
<evidence type="ECO:0000256" key="8">
    <source>
        <dbReference type="SAM" id="Phobius"/>
    </source>
</evidence>
<evidence type="ECO:0000256" key="1">
    <source>
        <dbReference type="ARBA" id="ARBA00004651"/>
    </source>
</evidence>
<dbReference type="AlphaFoldDB" id="A0A8S1CR73"/>
<evidence type="ECO:0000256" key="3">
    <source>
        <dbReference type="ARBA" id="ARBA00022692"/>
    </source>
</evidence>
<feature type="transmembrane region" description="Helical" evidence="8">
    <location>
        <begin position="602"/>
        <end position="625"/>
    </location>
</feature>
<proteinExistence type="predicted"/>
<organism evidence="10 11">
    <name type="scientific">Cloeon dipterum</name>
    <dbReference type="NCBI Taxonomy" id="197152"/>
    <lineage>
        <taxon>Eukaryota</taxon>
        <taxon>Metazoa</taxon>
        <taxon>Ecdysozoa</taxon>
        <taxon>Arthropoda</taxon>
        <taxon>Hexapoda</taxon>
        <taxon>Insecta</taxon>
        <taxon>Pterygota</taxon>
        <taxon>Palaeoptera</taxon>
        <taxon>Ephemeroptera</taxon>
        <taxon>Pisciforma</taxon>
        <taxon>Baetidae</taxon>
        <taxon>Cloeon</taxon>
    </lineage>
</organism>
<dbReference type="PANTHER" id="PTHR42643:SF35">
    <property type="entry name" value="IONOTROPIC RECEPTOR 68A, ISOFORM A"/>
    <property type="match status" value="1"/>
</dbReference>
<keyword evidence="4 8" id="KW-1133">Transmembrane helix</keyword>
<evidence type="ECO:0000256" key="9">
    <source>
        <dbReference type="SAM" id="SignalP"/>
    </source>
</evidence>
<dbReference type="Gene3D" id="3.40.190.10">
    <property type="entry name" value="Periplasmic binding protein-like II"/>
    <property type="match status" value="1"/>
</dbReference>
<dbReference type="SUPFAM" id="SSF53850">
    <property type="entry name" value="Periplasmic binding protein-like II"/>
    <property type="match status" value="1"/>
</dbReference>
<dbReference type="InterPro" id="IPR052192">
    <property type="entry name" value="Insect_Ionotropic_Sensory_Rcpt"/>
</dbReference>
<gene>
    <name evidence="10" type="ORF">CLODIP_2_CD14742</name>
</gene>
<keyword evidence="11" id="KW-1185">Reference proteome</keyword>
<evidence type="ECO:0008006" key="12">
    <source>
        <dbReference type="Google" id="ProtNLM"/>
    </source>
</evidence>
<keyword evidence="5 8" id="KW-0472">Membrane</keyword>
<accession>A0A8S1CR73</accession>
<comment type="subcellular location">
    <subcellularLocation>
        <location evidence="1">Cell membrane</location>
        <topology evidence="1">Multi-pass membrane protein</topology>
    </subcellularLocation>
</comment>
<keyword evidence="3 8" id="KW-0812">Transmembrane</keyword>
<protein>
    <recommendedName>
        <fullName evidence="12">Ionotropic glutamate receptor C-terminal domain-containing protein</fullName>
    </recommendedName>
</protein>
<name>A0A8S1CR73_9INSE</name>